<evidence type="ECO:0000313" key="2">
    <source>
        <dbReference type="Proteomes" id="UP000198287"/>
    </source>
</evidence>
<sequence>MKILRTSKDSATALVFVDYGQNYSFVVQDAIQSYHWNNSQATIHPFFVRLWCPNLGEEGNATYKTYFIISDERSHDASTFHTFRTMFVEKLKIDFPFITKLIYVSDGTAAQYKNTHNLMNLLFHRDEYGLEAEWHFTATSHGKSECDAMSAVVKSSIRLKSLKGQLITTPKSMFDVAVKEMTEPGRLEFIYVTKDNVTETKARLQPRYDLCKIIYGTRACHGFRPVDKTSLKMFKYSANEEFKLLHAYKSNTEISGEEELAGVQLHLETIFKVGNYYAVRSGRFFQIGIMIQINNYEREGELLMMKRSGKNWVFPHPEKTEHFNYEDILCQLQPPTRESIKSIYKFTKEDTVLATEKMKLSVSNQ</sequence>
<keyword evidence="2" id="KW-1185">Reference proteome</keyword>
<gene>
    <name evidence="1" type="ORF">Fcan01_27325</name>
</gene>
<dbReference type="AlphaFoldDB" id="A0A226CZ99"/>
<name>A0A226CZ99_FOLCA</name>
<comment type="caution">
    <text evidence="1">The sequence shown here is derived from an EMBL/GenBank/DDBJ whole genome shotgun (WGS) entry which is preliminary data.</text>
</comment>
<dbReference type="Proteomes" id="UP000198287">
    <property type="component" value="Unassembled WGS sequence"/>
</dbReference>
<dbReference type="EMBL" id="LNIX01000051">
    <property type="protein sequence ID" value="OXA37878.1"/>
    <property type="molecule type" value="Genomic_DNA"/>
</dbReference>
<dbReference type="PANTHER" id="PTHR46601:SF1">
    <property type="entry name" value="ADF-H DOMAIN-CONTAINING PROTEIN"/>
    <property type="match status" value="1"/>
</dbReference>
<protein>
    <submittedName>
        <fullName evidence="1">Uncharacterized protein</fullName>
    </submittedName>
</protein>
<dbReference type="OMA" id="WMDFAEN"/>
<organism evidence="1 2">
    <name type="scientific">Folsomia candida</name>
    <name type="common">Springtail</name>
    <dbReference type="NCBI Taxonomy" id="158441"/>
    <lineage>
        <taxon>Eukaryota</taxon>
        <taxon>Metazoa</taxon>
        <taxon>Ecdysozoa</taxon>
        <taxon>Arthropoda</taxon>
        <taxon>Hexapoda</taxon>
        <taxon>Collembola</taxon>
        <taxon>Entomobryomorpha</taxon>
        <taxon>Isotomoidea</taxon>
        <taxon>Isotomidae</taxon>
        <taxon>Proisotominae</taxon>
        <taxon>Folsomia</taxon>
    </lineage>
</organism>
<proteinExistence type="predicted"/>
<dbReference type="PANTHER" id="PTHR46601">
    <property type="entry name" value="ULP_PROTEASE DOMAIN-CONTAINING PROTEIN"/>
    <property type="match status" value="1"/>
</dbReference>
<evidence type="ECO:0000313" key="1">
    <source>
        <dbReference type="EMBL" id="OXA37878.1"/>
    </source>
</evidence>
<accession>A0A226CZ99</accession>
<reference evidence="1 2" key="1">
    <citation type="submission" date="2015-12" db="EMBL/GenBank/DDBJ databases">
        <title>The genome of Folsomia candida.</title>
        <authorList>
            <person name="Faddeeva A."/>
            <person name="Derks M.F."/>
            <person name="Anvar Y."/>
            <person name="Smit S."/>
            <person name="Van Straalen N."/>
            <person name="Roelofs D."/>
        </authorList>
    </citation>
    <scope>NUCLEOTIDE SEQUENCE [LARGE SCALE GENOMIC DNA]</scope>
    <source>
        <strain evidence="1 2">VU population</strain>
        <tissue evidence="1">Whole body</tissue>
    </source>
</reference>